<protein>
    <submittedName>
        <fullName evidence="8">Subtilisin-like protease C</fullName>
    </submittedName>
</protein>
<keyword evidence="4" id="KW-0378">Hydrolase</keyword>
<dbReference type="GO" id="GO:0004252">
    <property type="term" value="F:serine-type endopeptidase activity"/>
    <property type="evidence" value="ECO:0007669"/>
    <property type="project" value="InterPro"/>
</dbReference>
<evidence type="ECO:0000256" key="4">
    <source>
        <dbReference type="ARBA" id="ARBA00022801"/>
    </source>
</evidence>
<comment type="similarity">
    <text evidence="1">Belongs to the peptidase S8 family.</text>
</comment>
<dbReference type="PANTHER" id="PTHR43806:SF11">
    <property type="entry name" value="CEREVISIN-RELATED"/>
    <property type="match status" value="1"/>
</dbReference>
<evidence type="ECO:0000256" key="2">
    <source>
        <dbReference type="ARBA" id="ARBA00022670"/>
    </source>
</evidence>
<accession>Q2LGP7</accession>
<dbReference type="GO" id="GO:0006508">
    <property type="term" value="P:proteolysis"/>
    <property type="evidence" value="ECO:0007669"/>
    <property type="project" value="UniProtKB-KW"/>
</dbReference>
<dbReference type="InterPro" id="IPR015500">
    <property type="entry name" value="Peptidase_S8_subtilisin-rel"/>
</dbReference>
<dbReference type="AlphaFoldDB" id="Q2LGP7"/>
<feature type="region of interest" description="Disordered" evidence="6">
    <location>
        <begin position="380"/>
        <end position="401"/>
    </location>
</feature>
<dbReference type="SUPFAM" id="SSF52743">
    <property type="entry name" value="Subtilisin-like"/>
    <property type="match status" value="1"/>
</dbReference>
<evidence type="ECO:0000256" key="1">
    <source>
        <dbReference type="ARBA" id="ARBA00011073"/>
    </source>
</evidence>
<proteinExistence type="inferred from homology"/>
<dbReference type="InterPro" id="IPR022398">
    <property type="entry name" value="Peptidase_S8_His-AS"/>
</dbReference>
<dbReference type="PROSITE" id="PS51892">
    <property type="entry name" value="SUBTILASE"/>
    <property type="match status" value="1"/>
</dbReference>
<dbReference type="Pfam" id="PF00082">
    <property type="entry name" value="Peptidase_S8"/>
    <property type="match status" value="1"/>
</dbReference>
<evidence type="ECO:0000256" key="5">
    <source>
        <dbReference type="ARBA" id="ARBA00022825"/>
    </source>
</evidence>
<keyword evidence="3" id="KW-0479">Metal-binding</keyword>
<evidence type="ECO:0000259" key="7">
    <source>
        <dbReference type="Pfam" id="PF00082"/>
    </source>
</evidence>
<reference evidence="8" key="1">
    <citation type="submission" date="2005-12" db="EMBL/GenBank/DDBJ databases">
        <title>Environmental genomics of 'Haloquadratum walsbyi' in a saltern crystallizer indicates a large pool of accessory genes in an otherwise coherent species.</title>
        <authorList>
            <person name="Legault B.A."/>
            <person name="Lopez-Lopez A."/>
            <person name="Alba-Casado J.C."/>
            <person name="Doolittle F.W."/>
            <person name="Bolhuis H."/>
            <person name="Rodriguez-Valera F."/>
            <person name="Papke T.R."/>
        </authorList>
    </citation>
    <scope>NUCLEOTIDE SEQUENCE</scope>
</reference>
<feature type="domain" description="Peptidase S8/S53" evidence="7">
    <location>
        <begin position="149"/>
        <end position="393"/>
    </location>
</feature>
<dbReference type="PROSITE" id="PS00138">
    <property type="entry name" value="SUBTILASE_SER"/>
    <property type="match status" value="1"/>
</dbReference>
<dbReference type="InterPro" id="IPR034202">
    <property type="entry name" value="Subtilisin_Carlsberg-like"/>
</dbReference>
<dbReference type="InterPro" id="IPR037045">
    <property type="entry name" value="S8pro/Inhibitor_I9_sf"/>
</dbReference>
<dbReference type="InterPro" id="IPR006311">
    <property type="entry name" value="TAT_signal"/>
</dbReference>
<sequence length="401" mass="40796">MRKLPSTEKASQNISKNYIQTVQTSMCMSLDGTSLSRRNVLKSVGAGAGAATLPGLAAADPQDKVEVNVGFANDAGRAAAQRQADETVREFNFDVATMRMPKQAAQGLTNNPNVRFVEENGEMFALAQEVPYGIYQVNADDSITSDYTGAGVDVAVIDTGIDADHPDLERNLGKGAYAVACSGSCTTGWDDDNGHGTHCAGTVGAVNNDRGVIGVAPDVTLHAVKVLGGSGGGSYSDIAAGIEYTADQGWDVASLSLGGGYSQTVADACSYADNRGVFLSAAAGNSGPCTDCVGYPAALNTTVAVSAVDRYENLAGFSSTGPEVDLTAPGKDVLSTRAGGGTEQLSGTSMACPHVSGAAAVLMAAGYSASQAERRLKNTATDLGLPSNEQGAGQIDLGSAI</sequence>
<dbReference type="Gene3D" id="3.30.70.80">
    <property type="entry name" value="Peptidase S8 propeptide/proteinase inhibitor I9"/>
    <property type="match status" value="1"/>
</dbReference>
<dbReference type="PROSITE" id="PS00137">
    <property type="entry name" value="SUBTILASE_HIS"/>
    <property type="match status" value="1"/>
</dbReference>
<dbReference type="InterPro" id="IPR036852">
    <property type="entry name" value="Peptidase_S8/S53_dom_sf"/>
</dbReference>
<dbReference type="PROSITE" id="PS00136">
    <property type="entry name" value="SUBTILASE_ASP"/>
    <property type="match status" value="1"/>
</dbReference>
<dbReference type="InterPro" id="IPR023828">
    <property type="entry name" value="Peptidase_S8_Ser-AS"/>
</dbReference>
<keyword evidence="5" id="KW-0720">Serine protease</keyword>
<dbReference type="GO" id="GO:0046872">
    <property type="term" value="F:metal ion binding"/>
    <property type="evidence" value="ECO:0007669"/>
    <property type="project" value="UniProtKB-KW"/>
</dbReference>
<dbReference type="InterPro" id="IPR023827">
    <property type="entry name" value="Peptidase_S8_Asp-AS"/>
</dbReference>
<dbReference type="EMBL" id="DQ314496">
    <property type="protein sequence ID" value="ABC70146.1"/>
    <property type="molecule type" value="Genomic_DNA"/>
</dbReference>
<organism evidence="8">
    <name type="scientific">uncultured prokaryote 2E01B</name>
    <dbReference type="NCBI Taxonomy" id="363283"/>
    <lineage>
        <taxon>unclassified sequences</taxon>
        <taxon>environmental samples</taxon>
    </lineage>
</organism>
<dbReference type="CDD" id="cd07477">
    <property type="entry name" value="Peptidases_S8_Subtilisin_subset"/>
    <property type="match status" value="1"/>
</dbReference>
<evidence type="ECO:0000256" key="6">
    <source>
        <dbReference type="SAM" id="MobiDB-lite"/>
    </source>
</evidence>
<evidence type="ECO:0000256" key="3">
    <source>
        <dbReference type="ARBA" id="ARBA00022723"/>
    </source>
</evidence>
<dbReference type="PANTHER" id="PTHR43806">
    <property type="entry name" value="PEPTIDASE S8"/>
    <property type="match status" value="1"/>
</dbReference>
<dbReference type="PRINTS" id="PR00723">
    <property type="entry name" value="SUBTILISIN"/>
</dbReference>
<evidence type="ECO:0000313" key="8">
    <source>
        <dbReference type="EMBL" id="ABC70146.1"/>
    </source>
</evidence>
<dbReference type="Gene3D" id="3.40.50.200">
    <property type="entry name" value="Peptidase S8/S53 domain"/>
    <property type="match status" value="1"/>
</dbReference>
<name>Q2LGP7_9ZZZZ</name>
<dbReference type="PROSITE" id="PS51318">
    <property type="entry name" value="TAT"/>
    <property type="match status" value="1"/>
</dbReference>
<keyword evidence="2 8" id="KW-0645">Protease</keyword>
<dbReference type="InterPro" id="IPR000209">
    <property type="entry name" value="Peptidase_S8/S53_dom"/>
</dbReference>
<dbReference type="InterPro" id="IPR050131">
    <property type="entry name" value="Peptidase_S8_subtilisin-like"/>
</dbReference>